<dbReference type="Gene3D" id="2.40.128.520">
    <property type="match status" value="1"/>
</dbReference>
<evidence type="ECO:0000313" key="3">
    <source>
        <dbReference type="EMBL" id="EHQ03971.1"/>
    </source>
</evidence>
<dbReference type="Pfam" id="PF09917">
    <property type="entry name" value="DUF2147"/>
    <property type="match status" value="1"/>
</dbReference>
<organism evidence="3 4">
    <name type="scientific">Gillisia limnaea (strain DSM 15749 / LMG 21470 / R-8282)</name>
    <dbReference type="NCBI Taxonomy" id="865937"/>
    <lineage>
        <taxon>Bacteria</taxon>
        <taxon>Pseudomonadati</taxon>
        <taxon>Bacteroidota</taxon>
        <taxon>Flavobacteriia</taxon>
        <taxon>Flavobacteriales</taxon>
        <taxon>Flavobacteriaceae</taxon>
        <taxon>Gillisia</taxon>
    </lineage>
</organism>
<name>H2BVL5_GILLR</name>
<dbReference type="InterPro" id="IPR019223">
    <property type="entry name" value="DUF2147"/>
</dbReference>
<dbReference type="PANTHER" id="PTHR36919:SF3">
    <property type="entry name" value="BLL5882 PROTEIN"/>
    <property type="match status" value="1"/>
</dbReference>
<accession>H2BVL5</accession>
<protein>
    <recommendedName>
        <fullName evidence="2">DUF2147 domain-containing protein</fullName>
    </recommendedName>
</protein>
<dbReference type="HOGENOM" id="CLU_108869_0_0_10"/>
<dbReference type="AlphaFoldDB" id="H2BVL5"/>
<dbReference type="OrthoDB" id="9814399at2"/>
<evidence type="ECO:0000313" key="4">
    <source>
        <dbReference type="Proteomes" id="UP000003844"/>
    </source>
</evidence>
<feature type="domain" description="DUF2147" evidence="2">
    <location>
        <begin position="25"/>
        <end position="142"/>
    </location>
</feature>
<dbReference type="EMBL" id="JH594606">
    <property type="protein sequence ID" value="EHQ03971.1"/>
    <property type="molecule type" value="Genomic_DNA"/>
</dbReference>
<proteinExistence type="predicted"/>
<gene>
    <name evidence="3" type="ORF">Gilli_3370</name>
</gene>
<dbReference type="eggNOG" id="COG4731">
    <property type="taxonomic scope" value="Bacteria"/>
</dbReference>
<dbReference type="RefSeq" id="WP_006990276.1">
    <property type="nucleotide sequence ID" value="NZ_JH594606.1"/>
</dbReference>
<feature type="chain" id="PRO_5003559553" description="DUF2147 domain-containing protein" evidence="1">
    <location>
        <begin position="21"/>
        <end position="144"/>
    </location>
</feature>
<evidence type="ECO:0000256" key="1">
    <source>
        <dbReference type="SAM" id="SignalP"/>
    </source>
</evidence>
<sequence>MKKSIILFLCLVFTGMNFHAQTVFGKWKTINDETGISHSIVEIYKDKETGEVKGKLVRMLKEEMQDKLCTLCEGDRKNEPLEGLLIMEGLEKQDSEYVGGVVMDPKTGKEYKCKIWVDEDNPDQLKVRGYMAFLYRTQVWERHK</sequence>
<feature type="signal peptide" evidence="1">
    <location>
        <begin position="1"/>
        <end position="20"/>
    </location>
</feature>
<keyword evidence="1" id="KW-0732">Signal</keyword>
<evidence type="ECO:0000259" key="2">
    <source>
        <dbReference type="Pfam" id="PF09917"/>
    </source>
</evidence>
<dbReference type="STRING" id="865937.Gilli_3370"/>
<dbReference type="PANTHER" id="PTHR36919">
    <property type="entry name" value="BLR1215 PROTEIN"/>
    <property type="match status" value="1"/>
</dbReference>
<reference evidence="4" key="1">
    <citation type="journal article" date="2012" name="Stand. Genomic Sci.">
        <title>Genome sequence of the Antarctic rhodopsins-containing flavobacterium Gillisia limnaea type strain (R-8282(T)).</title>
        <authorList>
            <person name="Riedel T."/>
            <person name="Held B."/>
            <person name="Nolan M."/>
            <person name="Lucas S."/>
            <person name="Lapidus A."/>
            <person name="Tice H."/>
            <person name="Del Rio T.G."/>
            <person name="Cheng J.F."/>
            <person name="Han C."/>
            <person name="Tapia R."/>
            <person name="Goodwin L.A."/>
            <person name="Pitluck S."/>
            <person name="Liolios K."/>
            <person name="Mavromatis K."/>
            <person name="Pagani I."/>
            <person name="Ivanova N."/>
            <person name="Mikhailova N."/>
            <person name="Pati A."/>
            <person name="Chen A."/>
            <person name="Palaniappan K."/>
            <person name="Land M."/>
            <person name="Rohde M."/>
            <person name="Tindall B.J."/>
            <person name="Detter J.C."/>
            <person name="Goker M."/>
            <person name="Bristow J."/>
            <person name="Eisen J.A."/>
            <person name="Markowitz V."/>
            <person name="Hugenholtz P."/>
            <person name="Kyrpides N.C."/>
            <person name="Klenk H.P."/>
            <person name="Woyke T."/>
        </authorList>
    </citation>
    <scope>NUCLEOTIDE SEQUENCE [LARGE SCALE GENOMIC DNA]</scope>
    <source>
        <strain evidence="4">DSM 15749 / LMG 21470 / R-8282</strain>
    </source>
</reference>
<dbReference type="Proteomes" id="UP000003844">
    <property type="component" value="Unassembled WGS sequence"/>
</dbReference>
<keyword evidence="4" id="KW-1185">Reference proteome</keyword>